<organism evidence="1 2">
    <name type="scientific">Pholiota conissans</name>
    <dbReference type="NCBI Taxonomy" id="109636"/>
    <lineage>
        <taxon>Eukaryota</taxon>
        <taxon>Fungi</taxon>
        <taxon>Dikarya</taxon>
        <taxon>Basidiomycota</taxon>
        <taxon>Agaricomycotina</taxon>
        <taxon>Agaricomycetes</taxon>
        <taxon>Agaricomycetidae</taxon>
        <taxon>Agaricales</taxon>
        <taxon>Agaricineae</taxon>
        <taxon>Strophariaceae</taxon>
        <taxon>Pholiota</taxon>
    </lineage>
</organism>
<reference evidence="1" key="1">
    <citation type="submission" date="2020-11" db="EMBL/GenBank/DDBJ databases">
        <authorList>
            <consortium name="DOE Joint Genome Institute"/>
            <person name="Ahrendt S."/>
            <person name="Riley R."/>
            <person name="Andreopoulos W."/>
            <person name="Labutti K."/>
            <person name="Pangilinan J."/>
            <person name="Ruiz-Duenas F.J."/>
            <person name="Barrasa J.M."/>
            <person name="Sanchez-Garcia M."/>
            <person name="Camarero S."/>
            <person name="Miyauchi S."/>
            <person name="Serrano A."/>
            <person name="Linde D."/>
            <person name="Babiker R."/>
            <person name="Drula E."/>
            <person name="Ayuso-Fernandez I."/>
            <person name="Pacheco R."/>
            <person name="Padilla G."/>
            <person name="Ferreira P."/>
            <person name="Barriuso J."/>
            <person name="Kellner H."/>
            <person name="Castanera R."/>
            <person name="Alfaro M."/>
            <person name="Ramirez L."/>
            <person name="Pisabarro A.G."/>
            <person name="Kuo A."/>
            <person name="Tritt A."/>
            <person name="Lipzen A."/>
            <person name="He G."/>
            <person name="Yan M."/>
            <person name="Ng V."/>
            <person name="Cullen D."/>
            <person name="Martin F."/>
            <person name="Rosso M.-N."/>
            <person name="Henrissat B."/>
            <person name="Hibbett D."/>
            <person name="Martinez A.T."/>
            <person name="Grigoriev I.V."/>
        </authorList>
    </citation>
    <scope>NUCLEOTIDE SEQUENCE</scope>
    <source>
        <strain evidence="1">CIRM-BRFM 674</strain>
    </source>
</reference>
<dbReference type="EMBL" id="MU155176">
    <property type="protein sequence ID" value="KAF9481578.1"/>
    <property type="molecule type" value="Genomic_DNA"/>
</dbReference>
<proteinExistence type="predicted"/>
<dbReference type="OrthoDB" id="3364808at2759"/>
<comment type="caution">
    <text evidence="1">The sequence shown here is derived from an EMBL/GenBank/DDBJ whole genome shotgun (WGS) entry which is preliminary data.</text>
</comment>
<dbReference type="Proteomes" id="UP000807469">
    <property type="component" value="Unassembled WGS sequence"/>
</dbReference>
<dbReference type="AlphaFoldDB" id="A0A9P5Z545"/>
<gene>
    <name evidence="1" type="ORF">BDN70DRAFT_803146</name>
</gene>
<name>A0A9P5Z545_9AGAR</name>
<accession>A0A9P5Z545</accession>
<keyword evidence="2" id="KW-1185">Reference proteome</keyword>
<evidence type="ECO:0000313" key="2">
    <source>
        <dbReference type="Proteomes" id="UP000807469"/>
    </source>
</evidence>
<protein>
    <submittedName>
        <fullName evidence="1">Uncharacterized protein</fullName>
    </submittedName>
</protein>
<evidence type="ECO:0000313" key="1">
    <source>
        <dbReference type="EMBL" id="KAF9481578.1"/>
    </source>
</evidence>
<sequence>MSDACAVSDYERKTYYNGVAGPKEGPPLFYRTGSAKYSGVDPKGQHVHQPTKSLRGVYCTPLNDAWNNVDFQIRDVIRVRKIRYSFIDPARFVDGNETEGPIIIWIGVFPGSTSADVAKEASQDILELLEKNGVEGADIEWRESVAEPF</sequence>